<reference evidence="4" key="1">
    <citation type="submission" date="2017-02" db="UniProtKB">
        <authorList>
            <consortium name="WormBaseParasite"/>
        </authorList>
    </citation>
    <scope>IDENTIFICATION</scope>
</reference>
<protein>
    <submittedName>
        <fullName evidence="4">Transmembrane protein</fullName>
    </submittedName>
</protein>
<dbReference type="WBParaSite" id="HDID_0001094401-mRNA-1">
    <property type="protein sequence ID" value="HDID_0001094401-mRNA-1"/>
    <property type="gene ID" value="HDID_0001094401"/>
</dbReference>
<keyword evidence="1" id="KW-0472">Membrane</keyword>
<evidence type="ECO:0000313" key="4">
    <source>
        <dbReference type="WBParaSite" id="HDID_0001094401-mRNA-1"/>
    </source>
</evidence>
<feature type="transmembrane region" description="Helical" evidence="1">
    <location>
        <begin position="55"/>
        <end position="72"/>
    </location>
</feature>
<dbReference type="AlphaFoldDB" id="A0A0R3SYU9"/>
<evidence type="ECO:0000256" key="1">
    <source>
        <dbReference type="SAM" id="Phobius"/>
    </source>
</evidence>
<dbReference type="EMBL" id="UYSG01012156">
    <property type="protein sequence ID" value="VDL64383.1"/>
    <property type="molecule type" value="Genomic_DNA"/>
</dbReference>
<name>A0A0R3SYU9_HYMDI</name>
<evidence type="ECO:0000313" key="2">
    <source>
        <dbReference type="EMBL" id="VDL64383.1"/>
    </source>
</evidence>
<sequence length="112" mass="12750">MGVNAKTSHHVDKFNCTLDCTGALTTISISHAFFNFHEHPFELYLHVTIPVSQPLTYFILALACILTVLNVLHGQHLQPDSAQDYLSQKQYTIESHYWKELKTPRLAVAKQL</sequence>
<reference evidence="2 3" key="2">
    <citation type="submission" date="2018-11" db="EMBL/GenBank/DDBJ databases">
        <authorList>
            <consortium name="Pathogen Informatics"/>
        </authorList>
    </citation>
    <scope>NUCLEOTIDE SEQUENCE [LARGE SCALE GENOMIC DNA]</scope>
</reference>
<keyword evidence="1" id="KW-0812">Transmembrane</keyword>
<keyword evidence="1" id="KW-1133">Transmembrane helix</keyword>
<organism evidence="4">
    <name type="scientific">Hymenolepis diminuta</name>
    <name type="common">Rat tapeworm</name>
    <dbReference type="NCBI Taxonomy" id="6216"/>
    <lineage>
        <taxon>Eukaryota</taxon>
        <taxon>Metazoa</taxon>
        <taxon>Spiralia</taxon>
        <taxon>Lophotrochozoa</taxon>
        <taxon>Platyhelminthes</taxon>
        <taxon>Cestoda</taxon>
        <taxon>Eucestoda</taxon>
        <taxon>Cyclophyllidea</taxon>
        <taxon>Hymenolepididae</taxon>
        <taxon>Hymenolepis</taxon>
    </lineage>
</organism>
<dbReference type="Proteomes" id="UP000274504">
    <property type="component" value="Unassembled WGS sequence"/>
</dbReference>
<proteinExistence type="predicted"/>
<gene>
    <name evidence="2" type="ORF">HDID_LOCUS10942</name>
</gene>
<evidence type="ECO:0000313" key="3">
    <source>
        <dbReference type="Proteomes" id="UP000274504"/>
    </source>
</evidence>
<accession>A0A0R3SYU9</accession>